<name>A0A061R0A1_9CHLO</name>
<protein>
    <submittedName>
        <fullName evidence="1">Uncharacterized protein</fullName>
    </submittedName>
</protein>
<proteinExistence type="predicted"/>
<gene>
    <name evidence="1" type="ORF">TSPGSL018_13843</name>
</gene>
<reference evidence="1" key="1">
    <citation type="submission" date="2014-05" db="EMBL/GenBank/DDBJ databases">
        <title>The transcriptome of the halophilic microalga Tetraselmis sp. GSL018 isolated from the Great Salt Lake, Utah.</title>
        <authorList>
            <person name="Jinkerson R.E."/>
            <person name="D'Adamo S."/>
            <person name="Posewitz M.C."/>
        </authorList>
    </citation>
    <scope>NUCLEOTIDE SEQUENCE</scope>
    <source>
        <strain evidence="1">GSL018</strain>
    </source>
</reference>
<feature type="non-terminal residue" evidence="1">
    <location>
        <position position="1"/>
    </location>
</feature>
<accession>A0A061R0A1</accession>
<dbReference type="EMBL" id="GBEZ01020285">
    <property type="protein sequence ID" value="JAC66372.1"/>
    <property type="molecule type" value="Transcribed_RNA"/>
</dbReference>
<organism evidence="1">
    <name type="scientific">Tetraselmis sp. GSL018</name>
    <dbReference type="NCBI Taxonomy" id="582737"/>
    <lineage>
        <taxon>Eukaryota</taxon>
        <taxon>Viridiplantae</taxon>
        <taxon>Chlorophyta</taxon>
        <taxon>core chlorophytes</taxon>
        <taxon>Chlorodendrophyceae</taxon>
        <taxon>Chlorodendrales</taxon>
        <taxon>Chlorodendraceae</taxon>
        <taxon>Tetraselmis</taxon>
    </lineage>
</organism>
<sequence>GRTKVMVAVMSQVGGEFWKCRPDFHGQIVACHSWRKKIWPGKHSCHYS</sequence>
<dbReference type="AlphaFoldDB" id="A0A061R0A1"/>
<evidence type="ECO:0000313" key="1">
    <source>
        <dbReference type="EMBL" id="JAC66372.1"/>
    </source>
</evidence>